<dbReference type="Gene3D" id="3.60.10.10">
    <property type="entry name" value="Endonuclease/exonuclease/phosphatase"/>
    <property type="match status" value="1"/>
</dbReference>
<evidence type="ECO:0000313" key="10">
    <source>
        <dbReference type="EMBL" id="MPM99055.1"/>
    </source>
</evidence>
<keyword evidence="5" id="KW-0227">DNA damage</keyword>
<dbReference type="PANTHER" id="PTHR15822:SF4">
    <property type="entry name" value="TYROSYL-DNA PHOSPHODIESTERASE 2"/>
    <property type="match status" value="1"/>
</dbReference>
<dbReference type="GO" id="GO:0004518">
    <property type="term" value="F:nuclease activity"/>
    <property type="evidence" value="ECO:0007669"/>
    <property type="project" value="UniProtKB-KW"/>
</dbReference>
<comment type="cofactor">
    <cofactor evidence="2">
        <name>Mg(2+)</name>
        <dbReference type="ChEBI" id="CHEBI:18420"/>
    </cofactor>
</comment>
<keyword evidence="6" id="KW-0378">Hydrolase</keyword>
<dbReference type="GO" id="GO:0016787">
    <property type="term" value="F:hydrolase activity"/>
    <property type="evidence" value="ECO:0007669"/>
    <property type="project" value="UniProtKB-KW"/>
</dbReference>
<dbReference type="Pfam" id="PF03372">
    <property type="entry name" value="Exo_endo_phos"/>
    <property type="match status" value="1"/>
</dbReference>
<keyword evidence="8" id="KW-0234">DNA repair</keyword>
<proteinExistence type="predicted"/>
<accession>A0A645EC45</accession>
<gene>
    <name evidence="10" type="ORF">SDC9_146245</name>
</gene>
<organism evidence="10">
    <name type="scientific">bioreactor metagenome</name>
    <dbReference type="NCBI Taxonomy" id="1076179"/>
    <lineage>
        <taxon>unclassified sequences</taxon>
        <taxon>metagenomes</taxon>
        <taxon>ecological metagenomes</taxon>
    </lineage>
</organism>
<dbReference type="InterPro" id="IPR051547">
    <property type="entry name" value="TDP2-like"/>
</dbReference>
<keyword evidence="4" id="KW-0479">Metal-binding</keyword>
<dbReference type="InterPro" id="IPR005135">
    <property type="entry name" value="Endo/exonuclease/phosphatase"/>
</dbReference>
<dbReference type="PANTHER" id="PTHR15822">
    <property type="entry name" value="TRAF AND TNF RECEPTOR-ASSOCIATED PROTEIN"/>
    <property type="match status" value="1"/>
</dbReference>
<dbReference type="AlphaFoldDB" id="A0A645EC45"/>
<name>A0A645EC45_9ZZZZ</name>
<reference evidence="10" key="1">
    <citation type="submission" date="2019-08" db="EMBL/GenBank/DDBJ databases">
        <authorList>
            <person name="Kucharzyk K."/>
            <person name="Murdoch R.W."/>
            <person name="Higgins S."/>
            <person name="Loffler F."/>
        </authorList>
    </citation>
    <scope>NUCLEOTIDE SEQUENCE</scope>
</reference>
<evidence type="ECO:0000256" key="3">
    <source>
        <dbReference type="ARBA" id="ARBA00022722"/>
    </source>
</evidence>
<keyword evidence="3" id="KW-0540">Nuclease</keyword>
<dbReference type="GO" id="GO:0046872">
    <property type="term" value="F:metal ion binding"/>
    <property type="evidence" value="ECO:0007669"/>
    <property type="project" value="UniProtKB-KW"/>
</dbReference>
<evidence type="ECO:0000256" key="1">
    <source>
        <dbReference type="ARBA" id="ARBA00001936"/>
    </source>
</evidence>
<evidence type="ECO:0000256" key="5">
    <source>
        <dbReference type="ARBA" id="ARBA00022763"/>
    </source>
</evidence>
<evidence type="ECO:0000256" key="7">
    <source>
        <dbReference type="ARBA" id="ARBA00022842"/>
    </source>
</evidence>
<dbReference type="InterPro" id="IPR036691">
    <property type="entry name" value="Endo/exonu/phosph_ase_sf"/>
</dbReference>
<dbReference type="GO" id="GO:0006281">
    <property type="term" value="P:DNA repair"/>
    <property type="evidence" value="ECO:0007669"/>
    <property type="project" value="UniProtKB-KW"/>
</dbReference>
<feature type="domain" description="Endonuclease/exonuclease/phosphatase" evidence="9">
    <location>
        <begin position="12"/>
        <end position="250"/>
    </location>
</feature>
<dbReference type="EMBL" id="VSSQ01045176">
    <property type="protein sequence ID" value="MPM99055.1"/>
    <property type="molecule type" value="Genomic_DNA"/>
</dbReference>
<sequence>MSKSKEKTVENITKISACLKSKNTDFIMLQEVDRKSTRSFKVNEVEFMKNALKDYASSFALNYKVAWVPIPISKPHGSVQAGLVTMSKYLVESSTRYSLPGTETFLRQLGDLDRCIQENRIPVEGGKELVLVNAHLSAYDKGGVIRKQQLQFLKEFVQKEFEKGNYVVVGGDWNHSMPGTDPSVFKTKQAFPDWLKTIPEDFAPKGYKWVVDKEVPSNRTVDIPYKKDVNFLSVIDGFLVSPNVEVISTKGINLEFENTDHNPVLTELELK</sequence>
<evidence type="ECO:0000256" key="4">
    <source>
        <dbReference type="ARBA" id="ARBA00022723"/>
    </source>
</evidence>
<evidence type="ECO:0000256" key="6">
    <source>
        <dbReference type="ARBA" id="ARBA00022801"/>
    </source>
</evidence>
<protein>
    <recommendedName>
        <fullName evidence="9">Endonuclease/exonuclease/phosphatase domain-containing protein</fullName>
    </recommendedName>
</protein>
<comment type="caution">
    <text evidence="10">The sequence shown here is derived from an EMBL/GenBank/DDBJ whole genome shotgun (WGS) entry which is preliminary data.</text>
</comment>
<evidence type="ECO:0000256" key="8">
    <source>
        <dbReference type="ARBA" id="ARBA00023204"/>
    </source>
</evidence>
<dbReference type="SUPFAM" id="SSF56219">
    <property type="entry name" value="DNase I-like"/>
    <property type="match status" value="1"/>
</dbReference>
<evidence type="ECO:0000259" key="9">
    <source>
        <dbReference type="Pfam" id="PF03372"/>
    </source>
</evidence>
<comment type="cofactor">
    <cofactor evidence="1">
        <name>Mn(2+)</name>
        <dbReference type="ChEBI" id="CHEBI:29035"/>
    </cofactor>
</comment>
<evidence type="ECO:0000256" key="2">
    <source>
        <dbReference type="ARBA" id="ARBA00001946"/>
    </source>
</evidence>
<keyword evidence="7" id="KW-0460">Magnesium</keyword>